<keyword evidence="4" id="KW-1185">Reference proteome</keyword>
<proteinExistence type="predicted"/>
<dbReference type="InterPro" id="IPR013424">
    <property type="entry name" value="Ice-binding_C"/>
</dbReference>
<feature type="signal peptide" evidence="1">
    <location>
        <begin position="1"/>
        <end position="25"/>
    </location>
</feature>
<dbReference type="Pfam" id="PF07589">
    <property type="entry name" value="PEP-CTERM"/>
    <property type="match status" value="1"/>
</dbReference>
<protein>
    <submittedName>
        <fullName evidence="3">PEP-CTERM sorting domain-containing protein</fullName>
    </submittedName>
</protein>
<evidence type="ECO:0000256" key="1">
    <source>
        <dbReference type="SAM" id="SignalP"/>
    </source>
</evidence>
<gene>
    <name evidence="3" type="ORF">OL599_16295</name>
</gene>
<reference evidence="3" key="2">
    <citation type="submission" date="2022-10" db="EMBL/GenBank/DDBJ databases">
        <authorList>
            <person name="Trinh H.N."/>
        </authorList>
    </citation>
    <scope>NUCLEOTIDE SEQUENCE</scope>
    <source>
        <strain evidence="3">RN2-1</strain>
    </source>
</reference>
<dbReference type="Proteomes" id="UP001165679">
    <property type="component" value="Unassembled WGS sequence"/>
</dbReference>
<reference evidence="3" key="1">
    <citation type="submission" date="2022-09" db="EMBL/GenBank/DDBJ databases">
        <title>Rhodovastum sp. nov. RN2-1 isolated from soil in Seongnam, South Korea.</title>
        <authorList>
            <person name="Le N.T."/>
        </authorList>
    </citation>
    <scope>NUCLEOTIDE SEQUENCE</scope>
    <source>
        <strain evidence="3">RN2-1</strain>
    </source>
</reference>
<organism evidence="3 4">
    <name type="scientific">Limobrevibacterium gyesilva</name>
    <dbReference type="NCBI Taxonomy" id="2991712"/>
    <lineage>
        <taxon>Bacteria</taxon>
        <taxon>Pseudomonadati</taxon>
        <taxon>Pseudomonadota</taxon>
        <taxon>Alphaproteobacteria</taxon>
        <taxon>Acetobacterales</taxon>
        <taxon>Acetobacteraceae</taxon>
        <taxon>Limobrevibacterium</taxon>
    </lineage>
</organism>
<dbReference type="NCBIfam" id="TIGR02595">
    <property type="entry name" value="PEP_CTERM"/>
    <property type="match status" value="1"/>
</dbReference>
<comment type="caution">
    <text evidence="3">The sequence shown here is derived from an EMBL/GenBank/DDBJ whole genome shotgun (WGS) entry which is preliminary data.</text>
</comment>
<sequence length="268" mass="27564">MKIQPWLLTAFAGLAMAALSCPAGAVTILFNEAANSVNGQEVLPVITTTVTGLGTCASGTAPPCVLRVLNADESTAANTAVATLRVPTGTFKDPDATRPPGLPALMPEDQHVARAYLLESLGVFADISDVATLQFFPGGQLGTGTGVFDDVEVRFVSDSDSPGSNLGRIPAGFVFRTAEDGSAIGLNGSFFTGPVDNAAQQRAYCQSPPCGALPDLPTGYTVTARSDAPESMPEPATLFLLGAGFAGLGIARRVHIRGRRAQAVQSAD</sequence>
<evidence type="ECO:0000313" key="3">
    <source>
        <dbReference type="EMBL" id="MCW3476140.1"/>
    </source>
</evidence>
<name>A0AA41YTE6_9PROT</name>
<keyword evidence="1" id="KW-0732">Signal</keyword>
<dbReference type="AlphaFoldDB" id="A0AA41YTE6"/>
<feature type="chain" id="PRO_5041225836" evidence="1">
    <location>
        <begin position="26"/>
        <end position="268"/>
    </location>
</feature>
<evidence type="ECO:0000313" key="4">
    <source>
        <dbReference type="Proteomes" id="UP001165679"/>
    </source>
</evidence>
<feature type="domain" description="Ice-binding protein C-terminal" evidence="2">
    <location>
        <begin position="233"/>
        <end position="253"/>
    </location>
</feature>
<dbReference type="RefSeq" id="WP_264714893.1">
    <property type="nucleotide sequence ID" value="NZ_JAPDNT010000016.1"/>
</dbReference>
<accession>A0AA41YTE6</accession>
<dbReference type="PROSITE" id="PS51257">
    <property type="entry name" value="PROKAR_LIPOPROTEIN"/>
    <property type="match status" value="1"/>
</dbReference>
<evidence type="ECO:0000259" key="2">
    <source>
        <dbReference type="Pfam" id="PF07589"/>
    </source>
</evidence>
<dbReference type="EMBL" id="JAPDNT010000016">
    <property type="protein sequence ID" value="MCW3476140.1"/>
    <property type="molecule type" value="Genomic_DNA"/>
</dbReference>